<dbReference type="AlphaFoldDB" id="A0A558FD66"/>
<gene>
    <name evidence="1" type="ORF">FPV60_07715</name>
</gene>
<proteinExistence type="predicted"/>
<dbReference type="InterPro" id="IPR019294">
    <property type="entry name" value="Translation_reg_Com"/>
</dbReference>
<reference evidence="1 2" key="1">
    <citation type="submission" date="2019-07" db="EMBL/GenBank/DDBJ databases">
        <title>Draft Genome Sequence of the first blaOXA-58-Harboring Acinetobacter colistiniresistens clinical isolate from Brazil.</title>
        <authorList>
            <person name="Favaro L.S."/>
            <person name="Paula-Petroli S.B."/>
            <person name="Moura C.F."/>
            <person name="Tognim M.C.B."/>
            <person name="Venancio E.J."/>
            <person name="Yamada-Ogatta S.F."/>
            <person name="Carrara-Marroni F.E."/>
        </authorList>
    </citation>
    <scope>NUCLEOTIDE SEQUENCE [LARGE SCALE GENOMIC DNA]</scope>
    <source>
        <strain evidence="1 2">DL</strain>
    </source>
</reference>
<organism evidence="1 2">
    <name type="scientific">Acinetobacter colistiniresistens</name>
    <dbReference type="NCBI Taxonomy" id="280145"/>
    <lineage>
        <taxon>Bacteria</taxon>
        <taxon>Pseudomonadati</taxon>
        <taxon>Pseudomonadota</taxon>
        <taxon>Gammaproteobacteria</taxon>
        <taxon>Moraxellales</taxon>
        <taxon>Moraxellaceae</taxon>
        <taxon>Acinetobacter</taxon>
    </lineage>
</organism>
<dbReference type="GO" id="GO:0003677">
    <property type="term" value="F:DNA binding"/>
    <property type="evidence" value="ECO:0007669"/>
    <property type="project" value="UniProtKB-KW"/>
</dbReference>
<sequence>MQNVKCKCCFKLLAKIGSFDRIEIKCPRCKTLNNFQSTLSALPERLNQNERHIETGKIDEQYFNTAVQS</sequence>
<evidence type="ECO:0000313" key="2">
    <source>
        <dbReference type="Proteomes" id="UP000316981"/>
    </source>
</evidence>
<accession>A0A558FD66</accession>
<keyword evidence="1" id="KW-0238">DNA-binding</keyword>
<name>A0A558FD66_9GAMM</name>
<evidence type="ECO:0000313" key="1">
    <source>
        <dbReference type="EMBL" id="TVT83437.1"/>
    </source>
</evidence>
<dbReference type="EMBL" id="VMTP01000048">
    <property type="protein sequence ID" value="TVT83437.1"/>
    <property type="molecule type" value="Genomic_DNA"/>
</dbReference>
<dbReference type="RefSeq" id="WP_144583213.1">
    <property type="nucleotide sequence ID" value="NZ_VMTP01000048.1"/>
</dbReference>
<comment type="caution">
    <text evidence="1">The sequence shown here is derived from an EMBL/GenBank/DDBJ whole genome shotgun (WGS) entry which is preliminary data.</text>
</comment>
<protein>
    <submittedName>
        <fullName evidence="1">Com family DNA-binding transcriptional regulator</fullName>
    </submittedName>
</protein>
<dbReference type="Pfam" id="PF10122">
    <property type="entry name" value="Zn_ribbon_Com"/>
    <property type="match status" value="1"/>
</dbReference>
<dbReference type="Proteomes" id="UP000316981">
    <property type="component" value="Unassembled WGS sequence"/>
</dbReference>